<organism evidence="8 9">
    <name type="scientific">Nesterenkonia sandarakina</name>
    <dbReference type="NCBI Taxonomy" id="272918"/>
    <lineage>
        <taxon>Bacteria</taxon>
        <taxon>Bacillati</taxon>
        <taxon>Actinomycetota</taxon>
        <taxon>Actinomycetes</taxon>
        <taxon>Micrococcales</taxon>
        <taxon>Micrococcaceae</taxon>
        <taxon>Nesterenkonia</taxon>
    </lineage>
</organism>
<evidence type="ECO:0000256" key="6">
    <source>
        <dbReference type="RuleBase" id="RU003355"/>
    </source>
</evidence>
<evidence type="ECO:0000256" key="2">
    <source>
        <dbReference type="ARBA" id="ARBA00022670"/>
    </source>
</evidence>
<evidence type="ECO:0000259" key="7">
    <source>
        <dbReference type="Pfam" id="PF00082"/>
    </source>
</evidence>
<dbReference type="PROSITE" id="PS00136">
    <property type="entry name" value="SUBTILASE_ASP"/>
    <property type="match status" value="1"/>
</dbReference>
<name>A0A2T0YRG8_9MICC</name>
<comment type="similarity">
    <text evidence="1 5 6">Belongs to the peptidase S8 family.</text>
</comment>
<dbReference type="GO" id="GO:0004252">
    <property type="term" value="F:serine-type endopeptidase activity"/>
    <property type="evidence" value="ECO:0007669"/>
    <property type="project" value="UniProtKB-UniRule"/>
</dbReference>
<dbReference type="EMBL" id="PVTY01000003">
    <property type="protein sequence ID" value="PRZ18160.1"/>
    <property type="molecule type" value="Genomic_DNA"/>
</dbReference>
<dbReference type="Gene3D" id="3.40.50.200">
    <property type="entry name" value="Peptidase S8/S53 domain"/>
    <property type="match status" value="1"/>
</dbReference>
<dbReference type="PANTHER" id="PTHR43806:SF11">
    <property type="entry name" value="CEREVISIN-RELATED"/>
    <property type="match status" value="1"/>
</dbReference>
<dbReference type="Pfam" id="PF00082">
    <property type="entry name" value="Peptidase_S8"/>
    <property type="match status" value="1"/>
</dbReference>
<keyword evidence="9" id="KW-1185">Reference proteome</keyword>
<dbReference type="InterPro" id="IPR000209">
    <property type="entry name" value="Peptidase_S8/S53_dom"/>
</dbReference>
<proteinExistence type="inferred from homology"/>
<dbReference type="InterPro" id="IPR023827">
    <property type="entry name" value="Peptidase_S8_Asp-AS"/>
</dbReference>
<dbReference type="InterPro" id="IPR036852">
    <property type="entry name" value="Peptidase_S8/S53_dom_sf"/>
</dbReference>
<feature type="active site" description="Charge relay system" evidence="5">
    <location>
        <position position="151"/>
    </location>
</feature>
<dbReference type="OrthoDB" id="9813435at2"/>
<accession>A0A2T0YRG8</accession>
<keyword evidence="3 5" id="KW-0378">Hydrolase</keyword>
<evidence type="ECO:0000313" key="8">
    <source>
        <dbReference type="EMBL" id="PRZ18160.1"/>
    </source>
</evidence>
<reference evidence="8 9" key="1">
    <citation type="submission" date="2018-03" db="EMBL/GenBank/DDBJ databases">
        <title>Comparative analysis of microorganisms from saline springs in Andes Mountain Range, Colombia.</title>
        <authorList>
            <person name="Rubin E."/>
        </authorList>
    </citation>
    <scope>NUCLEOTIDE SEQUENCE [LARGE SCALE GENOMIC DNA]</scope>
    <source>
        <strain evidence="8 9">CG 35</strain>
    </source>
</reference>
<gene>
    <name evidence="8" type="ORF">BCL67_103146</name>
</gene>
<dbReference type="Proteomes" id="UP000238217">
    <property type="component" value="Unassembled WGS sequence"/>
</dbReference>
<dbReference type="SUPFAM" id="SSF52743">
    <property type="entry name" value="Subtilisin-like"/>
    <property type="match status" value="1"/>
</dbReference>
<dbReference type="PANTHER" id="PTHR43806">
    <property type="entry name" value="PEPTIDASE S8"/>
    <property type="match status" value="1"/>
</dbReference>
<evidence type="ECO:0000313" key="9">
    <source>
        <dbReference type="Proteomes" id="UP000238217"/>
    </source>
</evidence>
<keyword evidence="2 5" id="KW-0645">Protease</keyword>
<evidence type="ECO:0000256" key="3">
    <source>
        <dbReference type="ARBA" id="ARBA00022801"/>
    </source>
</evidence>
<keyword evidence="4 5" id="KW-0720">Serine protease</keyword>
<dbReference type="InterPro" id="IPR015500">
    <property type="entry name" value="Peptidase_S8_subtilisin-rel"/>
</dbReference>
<protein>
    <submittedName>
        <fullName evidence="8">Subtilase family protein</fullName>
    </submittedName>
</protein>
<feature type="domain" description="Peptidase S8/S53" evidence="7">
    <location>
        <begin position="142"/>
        <end position="396"/>
    </location>
</feature>
<dbReference type="PROSITE" id="PS51892">
    <property type="entry name" value="SUBTILASE"/>
    <property type="match status" value="1"/>
</dbReference>
<dbReference type="InterPro" id="IPR023828">
    <property type="entry name" value="Peptidase_S8_Ser-AS"/>
</dbReference>
<dbReference type="AlphaFoldDB" id="A0A2T0YRG8"/>
<sequence length="408" mass="41837">MERFVVTFDTTDPEMLDRVAPGLLSAQGFSTDIYFPRLGVGVVDGEPGDLEAFSGRCRDRRAPMSYSRELTYYAIGATPADRSTGDPTVDPRADALAVDPGAVDPRAVTDGAIAAEYADTAALTWGLQAVEIGRAQDRGLTGAGVRVAVLDTGFDAGHPDFAGRNVTAESFITGEGPEDVHGHGTHCVGTACGPWTSPSGPGFGVASEVEIFSAKVLGADGSGSDASILAGIDWALANGCQIISMSLGADVREVHPPYVTAGRRALEQGAVLIAAAGNNAGRRASDPGFVGAPANSPYVMAVAALDAGLRVADFSARSLAHDGGEVDIAAPGVDIYSSWPRPELHRSISGTSMAAPHVSGVAALLSASTGLRGQDLWDELIRTARLLEGAEVEDVGAGLAVVTPGEGR</sequence>
<feature type="active site" description="Charge relay system" evidence="5">
    <location>
        <position position="183"/>
    </location>
</feature>
<dbReference type="PROSITE" id="PS00138">
    <property type="entry name" value="SUBTILASE_SER"/>
    <property type="match status" value="1"/>
</dbReference>
<feature type="active site" description="Charge relay system" evidence="5">
    <location>
        <position position="352"/>
    </location>
</feature>
<dbReference type="GO" id="GO:0006508">
    <property type="term" value="P:proteolysis"/>
    <property type="evidence" value="ECO:0007669"/>
    <property type="project" value="UniProtKB-KW"/>
</dbReference>
<evidence type="ECO:0000256" key="1">
    <source>
        <dbReference type="ARBA" id="ARBA00011073"/>
    </source>
</evidence>
<dbReference type="RefSeq" id="WP_146131062.1">
    <property type="nucleotide sequence ID" value="NZ_PVTY01000003.1"/>
</dbReference>
<dbReference type="InterPro" id="IPR050131">
    <property type="entry name" value="Peptidase_S8_subtilisin-like"/>
</dbReference>
<evidence type="ECO:0000256" key="5">
    <source>
        <dbReference type="PROSITE-ProRule" id="PRU01240"/>
    </source>
</evidence>
<evidence type="ECO:0000256" key="4">
    <source>
        <dbReference type="ARBA" id="ARBA00022825"/>
    </source>
</evidence>
<dbReference type="PRINTS" id="PR00723">
    <property type="entry name" value="SUBTILISIN"/>
</dbReference>
<comment type="caution">
    <text evidence="8">The sequence shown here is derived from an EMBL/GenBank/DDBJ whole genome shotgun (WGS) entry which is preliminary data.</text>
</comment>